<reference evidence="1 2" key="1">
    <citation type="journal article" date="2020" name="Nature">
        <title>Six reference-quality genomes reveal evolution of bat adaptations.</title>
        <authorList>
            <person name="Jebb D."/>
            <person name="Huang Z."/>
            <person name="Pippel M."/>
            <person name="Hughes G.M."/>
            <person name="Lavrichenko K."/>
            <person name="Devanna P."/>
            <person name="Winkler S."/>
            <person name="Jermiin L.S."/>
            <person name="Skirmuntt E.C."/>
            <person name="Katzourakis A."/>
            <person name="Burkitt-Gray L."/>
            <person name="Ray D.A."/>
            <person name="Sullivan K.A.M."/>
            <person name="Roscito J.G."/>
            <person name="Kirilenko B.M."/>
            <person name="Davalos L.M."/>
            <person name="Corthals A.P."/>
            <person name="Power M.L."/>
            <person name="Jones G."/>
            <person name="Ransome R.D."/>
            <person name="Dechmann D.K.N."/>
            <person name="Locatelli A.G."/>
            <person name="Puechmaille S.J."/>
            <person name="Fedrigo O."/>
            <person name="Jarvis E.D."/>
            <person name="Hiller M."/>
            <person name="Vernes S.C."/>
            <person name="Myers E.W."/>
            <person name="Teeling E.C."/>
        </authorList>
    </citation>
    <scope>NUCLEOTIDE SEQUENCE [LARGE SCALE GENOMIC DNA]</scope>
    <source>
        <strain evidence="1">MMolMol1</strain>
        <tissue evidence="1">Muscle</tissue>
    </source>
</reference>
<name>A0A7J8C919_MOLMO</name>
<organism evidence="1 2">
    <name type="scientific">Molossus molossus</name>
    <name type="common">Pallas' mastiff bat</name>
    <name type="synonym">Vespertilio molossus</name>
    <dbReference type="NCBI Taxonomy" id="27622"/>
    <lineage>
        <taxon>Eukaryota</taxon>
        <taxon>Metazoa</taxon>
        <taxon>Chordata</taxon>
        <taxon>Craniata</taxon>
        <taxon>Vertebrata</taxon>
        <taxon>Euteleostomi</taxon>
        <taxon>Mammalia</taxon>
        <taxon>Eutheria</taxon>
        <taxon>Laurasiatheria</taxon>
        <taxon>Chiroptera</taxon>
        <taxon>Yangochiroptera</taxon>
        <taxon>Molossidae</taxon>
        <taxon>Molossus</taxon>
    </lineage>
</organism>
<dbReference type="Proteomes" id="UP000550707">
    <property type="component" value="Unassembled WGS sequence"/>
</dbReference>
<sequence length="131" mass="14836">MKLFIFSLRSWRNPKAWAWLLQHTGSPLPETRGELLQSPRHTVDNKTEAPDVWVSCTLLSHREVCSSLSAISCLLTPCSSLFRCVPWLPVAYPQRVQEQHTGACLLNSSTPESIFLLFSPKQKNLSGWKKS</sequence>
<keyword evidence="2" id="KW-1185">Reference proteome</keyword>
<evidence type="ECO:0000313" key="2">
    <source>
        <dbReference type="Proteomes" id="UP000550707"/>
    </source>
</evidence>
<proteinExistence type="predicted"/>
<dbReference type="AlphaFoldDB" id="A0A7J8C919"/>
<dbReference type="InParanoid" id="A0A7J8C919"/>
<accession>A0A7J8C919</accession>
<protein>
    <submittedName>
        <fullName evidence="1">Uncharacterized protein</fullName>
    </submittedName>
</protein>
<comment type="caution">
    <text evidence="1">The sequence shown here is derived from an EMBL/GenBank/DDBJ whole genome shotgun (WGS) entry which is preliminary data.</text>
</comment>
<evidence type="ECO:0000313" key="1">
    <source>
        <dbReference type="EMBL" id="KAF6407354.1"/>
    </source>
</evidence>
<dbReference type="EMBL" id="JACASF010000021">
    <property type="protein sequence ID" value="KAF6407354.1"/>
    <property type="molecule type" value="Genomic_DNA"/>
</dbReference>
<gene>
    <name evidence="1" type="ORF">HJG59_009977</name>
</gene>